<keyword evidence="7" id="KW-0288">FMN</keyword>
<keyword evidence="7" id="KW-0349">Heme</keyword>
<comment type="cofactor">
    <cofactor evidence="7">
        <name>FMN</name>
        <dbReference type="ChEBI" id="CHEBI:58210"/>
    </cofactor>
    <text evidence="7">Binds 1 FMN per subunit.</text>
</comment>
<keyword evidence="5 7" id="KW-0408">Iron</keyword>
<dbReference type="InterPro" id="IPR013130">
    <property type="entry name" value="Fe3_Rdtase_TM_dom"/>
</dbReference>
<sequence>MNVTQTINQGLRRVPAWTLYVAGAGWTAWLFWLGLTGNLGPEPVEALEHEYGELALKLIVLGLAVTPLRRYLGLNLMKFRRAIGVTAFFLVLAHFLVWALLDVQTLSAVWADIVKRTYITIGMASLLLLIPLVVTSNNWSIRKMGGAAWRRLHRLVYPAAVLGVIHYIWLVKGFQIEPLVYAAIIGGLLALRLDWKTWLGGFASSAHAPGGRGRAR</sequence>
<comment type="subunit">
    <text evidence="7">Heterodimer of a catalytic subunit (MsrP) and a heme-binding subunit (MsrQ).</text>
</comment>
<evidence type="ECO:0000256" key="3">
    <source>
        <dbReference type="ARBA" id="ARBA00022692"/>
    </source>
</evidence>
<keyword evidence="4 7" id="KW-1133">Transmembrane helix</keyword>
<dbReference type="GO" id="GO:0009055">
    <property type="term" value="F:electron transfer activity"/>
    <property type="evidence" value="ECO:0007669"/>
    <property type="project" value="UniProtKB-UniRule"/>
</dbReference>
<feature type="domain" description="Ferric oxidoreductase" evidence="8">
    <location>
        <begin position="55"/>
        <end position="164"/>
    </location>
</feature>
<feature type="transmembrane region" description="Helical" evidence="7">
    <location>
        <begin position="178"/>
        <end position="195"/>
    </location>
</feature>
<dbReference type="PANTHER" id="PTHR36964">
    <property type="entry name" value="PROTEIN-METHIONINE-SULFOXIDE REDUCTASE HEME-BINDING SUBUNIT MSRQ"/>
    <property type="match status" value="1"/>
</dbReference>
<name>A0A1Y5T7V8_9RHOB</name>
<gene>
    <name evidence="9" type="primary">yedZ</name>
    <name evidence="7" type="synonym">msrQ</name>
    <name evidence="9" type="ORF">ROA7023_02607</name>
</gene>
<keyword evidence="7" id="KW-0249">Electron transport</keyword>
<evidence type="ECO:0000313" key="9">
    <source>
        <dbReference type="EMBL" id="SLN57741.1"/>
    </source>
</evidence>
<keyword evidence="3 7" id="KW-0812">Transmembrane</keyword>
<dbReference type="GO" id="GO:0030091">
    <property type="term" value="P:protein repair"/>
    <property type="evidence" value="ECO:0007669"/>
    <property type="project" value="UniProtKB-UniRule"/>
</dbReference>
<comment type="subcellular location">
    <subcellularLocation>
        <location evidence="7">Cell membrane</location>
        <topology evidence="7">Multi-pass membrane protein</topology>
    </subcellularLocation>
    <subcellularLocation>
        <location evidence="1">Membrane</location>
        <topology evidence="1">Multi-pass membrane protein</topology>
    </subcellularLocation>
</comment>
<evidence type="ECO:0000256" key="2">
    <source>
        <dbReference type="ARBA" id="ARBA00022448"/>
    </source>
</evidence>
<evidence type="ECO:0000313" key="10">
    <source>
        <dbReference type="Proteomes" id="UP000193900"/>
    </source>
</evidence>
<comment type="function">
    <text evidence="7">Part of the MsrPQ system that repairs oxidized periplasmic proteins containing methionine sulfoxide residues (Met-O), using respiratory chain electrons. Thus protects these proteins from oxidative-stress damage caused by reactive species of oxygen and chlorine generated by the host defense mechanisms. MsrPQ is essential for the maintenance of envelope integrity under bleach stress, rescuing a wide series of structurally unrelated periplasmic proteins from methionine oxidation. MsrQ provides electrons for reduction to the reductase catalytic subunit MsrP, using the quinone pool of the respiratory chain.</text>
</comment>
<dbReference type="Proteomes" id="UP000193900">
    <property type="component" value="Unassembled WGS sequence"/>
</dbReference>
<dbReference type="GO" id="GO:0010181">
    <property type="term" value="F:FMN binding"/>
    <property type="evidence" value="ECO:0007669"/>
    <property type="project" value="UniProtKB-UniRule"/>
</dbReference>
<dbReference type="EMBL" id="FWFZ01000013">
    <property type="protein sequence ID" value="SLN57741.1"/>
    <property type="molecule type" value="Genomic_DNA"/>
</dbReference>
<accession>A0A1Y5T7V8</accession>
<reference evidence="9 10" key="1">
    <citation type="submission" date="2017-03" db="EMBL/GenBank/DDBJ databases">
        <authorList>
            <person name="Afonso C.L."/>
            <person name="Miller P.J."/>
            <person name="Scott M.A."/>
            <person name="Spackman E."/>
            <person name="Goraichik I."/>
            <person name="Dimitrov K.M."/>
            <person name="Suarez D.L."/>
            <person name="Swayne D.E."/>
        </authorList>
    </citation>
    <scope>NUCLEOTIDE SEQUENCE [LARGE SCALE GENOMIC DNA]</scope>
    <source>
        <strain evidence="9 10">CECT 7023</strain>
    </source>
</reference>
<feature type="transmembrane region" description="Helical" evidence="7">
    <location>
        <begin position="54"/>
        <end position="71"/>
    </location>
</feature>
<dbReference type="GO" id="GO:0016679">
    <property type="term" value="F:oxidoreductase activity, acting on diphenols and related substances as donors"/>
    <property type="evidence" value="ECO:0007669"/>
    <property type="project" value="TreeGrafter"/>
</dbReference>
<keyword evidence="10" id="KW-1185">Reference proteome</keyword>
<dbReference type="OrthoDB" id="9788328at2"/>
<keyword evidence="7" id="KW-0285">Flavoprotein</keyword>
<evidence type="ECO:0000256" key="4">
    <source>
        <dbReference type="ARBA" id="ARBA00022989"/>
    </source>
</evidence>
<protein>
    <recommendedName>
        <fullName evidence="7">Protein-methionine-sulfoxide reductase heme-binding subunit MsrQ</fullName>
    </recommendedName>
    <alternativeName>
        <fullName evidence="7">Flavocytochrome MsrQ</fullName>
    </alternativeName>
</protein>
<feature type="transmembrane region" description="Helical" evidence="7">
    <location>
        <begin position="113"/>
        <end position="134"/>
    </location>
</feature>
<comment type="similarity">
    <text evidence="7">Belongs to the MsrQ family.</text>
</comment>
<dbReference type="PANTHER" id="PTHR36964:SF1">
    <property type="entry name" value="PROTEIN-METHIONINE-SULFOXIDE REDUCTASE HEME-BINDING SUBUNIT MSRQ"/>
    <property type="match status" value="1"/>
</dbReference>
<proteinExistence type="inferred from homology"/>
<evidence type="ECO:0000256" key="7">
    <source>
        <dbReference type="HAMAP-Rule" id="MF_01207"/>
    </source>
</evidence>
<dbReference type="AlphaFoldDB" id="A0A1Y5T7V8"/>
<keyword evidence="7" id="KW-0479">Metal-binding</keyword>
<dbReference type="Pfam" id="PF01794">
    <property type="entry name" value="Ferric_reduct"/>
    <property type="match status" value="1"/>
</dbReference>
<dbReference type="RefSeq" id="WP_085879444.1">
    <property type="nucleotide sequence ID" value="NZ_FWFZ01000013.1"/>
</dbReference>
<dbReference type="HAMAP" id="MF_01207">
    <property type="entry name" value="MsrQ"/>
    <property type="match status" value="1"/>
</dbReference>
<feature type="transmembrane region" description="Helical" evidence="7">
    <location>
        <begin position="155"/>
        <end position="172"/>
    </location>
</feature>
<feature type="transmembrane region" description="Helical" evidence="7">
    <location>
        <begin position="14"/>
        <end position="34"/>
    </location>
</feature>
<evidence type="ECO:0000256" key="1">
    <source>
        <dbReference type="ARBA" id="ARBA00004141"/>
    </source>
</evidence>
<evidence type="ECO:0000256" key="6">
    <source>
        <dbReference type="ARBA" id="ARBA00023136"/>
    </source>
</evidence>
<evidence type="ECO:0000259" key="8">
    <source>
        <dbReference type="Pfam" id="PF01794"/>
    </source>
</evidence>
<dbReference type="GO" id="GO:0005886">
    <property type="term" value="C:plasma membrane"/>
    <property type="evidence" value="ECO:0007669"/>
    <property type="project" value="UniProtKB-SubCell"/>
</dbReference>
<keyword evidence="6 7" id="KW-0472">Membrane</keyword>
<dbReference type="NCBIfam" id="NF003833">
    <property type="entry name" value="PRK05419.1-5"/>
    <property type="match status" value="1"/>
</dbReference>
<dbReference type="GO" id="GO:0046872">
    <property type="term" value="F:metal ion binding"/>
    <property type="evidence" value="ECO:0007669"/>
    <property type="project" value="UniProtKB-KW"/>
</dbReference>
<feature type="transmembrane region" description="Helical" evidence="7">
    <location>
        <begin position="83"/>
        <end position="101"/>
    </location>
</feature>
<comment type="cofactor">
    <cofactor evidence="7">
        <name>heme b</name>
        <dbReference type="ChEBI" id="CHEBI:60344"/>
    </cofactor>
    <text evidence="7">Binds 1 heme b (iron(II)-protoporphyrin IX) group per subunit.</text>
</comment>
<keyword evidence="2 7" id="KW-0813">Transport</keyword>
<dbReference type="GO" id="GO:0020037">
    <property type="term" value="F:heme binding"/>
    <property type="evidence" value="ECO:0007669"/>
    <property type="project" value="UniProtKB-UniRule"/>
</dbReference>
<organism evidence="9 10">
    <name type="scientific">Roseisalinus antarcticus</name>
    <dbReference type="NCBI Taxonomy" id="254357"/>
    <lineage>
        <taxon>Bacteria</taxon>
        <taxon>Pseudomonadati</taxon>
        <taxon>Pseudomonadota</taxon>
        <taxon>Alphaproteobacteria</taxon>
        <taxon>Rhodobacterales</taxon>
        <taxon>Roseobacteraceae</taxon>
        <taxon>Roseisalinus</taxon>
    </lineage>
</organism>
<evidence type="ECO:0000256" key="5">
    <source>
        <dbReference type="ARBA" id="ARBA00023004"/>
    </source>
</evidence>
<keyword evidence="7" id="KW-1003">Cell membrane</keyword>
<dbReference type="InterPro" id="IPR022837">
    <property type="entry name" value="MsrQ-like"/>
</dbReference>